<dbReference type="SUPFAM" id="SSF55753">
    <property type="entry name" value="Actin depolymerizing proteins"/>
    <property type="match status" value="1"/>
</dbReference>
<dbReference type="CDD" id="cd11284">
    <property type="entry name" value="ADF_Twf-C_like"/>
    <property type="match status" value="1"/>
</dbReference>
<keyword evidence="4" id="KW-0677">Repeat</keyword>
<evidence type="ECO:0000256" key="2">
    <source>
        <dbReference type="ARBA" id="ARBA00009557"/>
    </source>
</evidence>
<sequence length="258" mass="28277">MQSGISASEELQKAFSSLQATPSDFALLVTIQRESLVPVETLAGKSSDFGENLSVLEPFVKPDAALYAILRRNRRSPCMQCRAEQEAGSGTAIREIHLSQSLKMPVNEDAIAAMKEVAEGTKAAATLKINAATERVELAPESPNPSSLTELIKGISTVEPRFTFYRFTHTHNGEEQTPILFFYTCPATAGNKAIKNRMLYPLMKKAVLTIAEQEAGISPEKKFEVEDPSEITEQDVLNDLHPKPVTSSGFSRPKRPGR</sequence>
<dbReference type="Gene3D" id="3.40.20.10">
    <property type="entry name" value="Severin"/>
    <property type="match status" value="1"/>
</dbReference>
<keyword evidence="11" id="KW-1185">Reference proteome</keyword>
<keyword evidence="6" id="KW-0206">Cytoskeleton</keyword>
<dbReference type="SMART" id="SM00102">
    <property type="entry name" value="ADF"/>
    <property type="match status" value="1"/>
</dbReference>
<name>A0A2T4C2A1_TRILO</name>
<dbReference type="AlphaFoldDB" id="A0A2T4C2A1"/>
<dbReference type="PROSITE" id="PS51263">
    <property type="entry name" value="ADF_H"/>
    <property type="match status" value="1"/>
</dbReference>
<dbReference type="PANTHER" id="PTHR13759">
    <property type="entry name" value="TWINFILIN"/>
    <property type="match status" value="1"/>
</dbReference>
<dbReference type="GO" id="GO:0051015">
    <property type="term" value="F:actin filament binding"/>
    <property type="evidence" value="ECO:0007669"/>
    <property type="project" value="TreeGrafter"/>
</dbReference>
<evidence type="ECO:0000256" key="7">
    <source>
        <dbReference type="ARBA" id="ARBA00038532"/>
    </source>
</evidence>
<dbReference type="InterPro" id="IPR029006">
    <property type="entry name" value="ADF-H/Gelsolin-like_dom_sf"/>
</dbReference>
<organism evidence="10 11">
    <name type="scientific">Trichoderma longibrachiatum ATCC 18648</name>
    <dbReference type="NCBI Taxonomy" id="983965"/>
    <lineage>
        <taxon>Eukaryota</taxon>
        <taxon>Fungi</taxon>
        <taxon>Dikarya</taxon>
        <taxon>Ascomycota</taxon>
        <taxon>Pezizomycotina</taxon>
        <taxon>Sordariomycetes</taxon>
        <taxon>Hypocreomycetidae</taxon>
        <taxon>Hypocreales</taxon>
        <taxon>Hypocreaceae</taxon>
        <taxon>Trichoderma</taxon>
    </lineage>
</organism>
<evidence type="ECO:0000313" key="11">
    <source>
        <dbReference type="Proteomes" id="UP000240760"/>
    </source>
</evidence>
<dbReference type="GO" id="GO:0005884">
    <property type="term" value="C:actin filament"/>
    <property type="evidence" value="ECO:0007669"/>
    <property type="project" value="TreeGrafter"/>
</dbReference>
<keyword evidence="5" id="KW-0009">Actin-binding</keyword>
<keyword evidence="3" id="KW-0963">Cytoplasm</keyword>
<comment type="subunit">
    <text evidence="7">Interacts with G-actin; ADP-actin form.</text>
</comment>
<dbReference type="FunFam" id="3.40.20.10:FF:000007">
    <property type="entry name" value="Twinfilin-1 isoform 1"/>
    <property type="match status" value="1"/>
</dbReference>
<dbReference type="Pfam" id="PF00241">
    <property type="entry name" value="Cofilin_ADF"/>
    <property type="match status" value="1"/>
</dbReference>
<evidence type="ECO:0000256" key="4">
    <source>
        <dbReference type="ARBA" id="ARBA00022737"/>
    </source>
</evidence>
<dbReference type="PANTHER" id="PTHR13759:SF1">
    <property type="entry name" value="TWINFILIN"/>
    <property type="match status" value="1"/>
</dbReference>
<dbReference type="EMBL" id="KZ679133">
    <property type="protein sequence ID" value="PTB75690.1"/>
    <property type="molecule type" value="Genomic_DNA"/>
</dbReference>
<dbReference type="GO" id="GO:0005737">
    <property type="term" value="C:cytoplasm"/>
    <property type="evidence" value="ECO:0007669"/>
    <property type="project" value="TreeGrafter"/>
</dbReference>
<evidence type="ECO:0000256" key="3">
    <source>
        <dbReference type="ARBA" id="ARBA00022490"/>
    </source>
</evidence>
<dbReference type="InterPro" id="IPR002108">
    <property type="entry name" value="ADF-H"/>
</dbReference>
<proteinExistence type="inferred from homology"/>
<evidence type="ECO:0000256" key="6">
    <source>
        <dbReference type="ARBA" id="ARBA00023212"/>
    </source>
</evidence>
<feature type="domain" description="ADF-H" evidence="9">
    <location>
        <begin position="101"/>
        <end position="241"/>
    </location>
</feature>
<gene>
    <name evidence="10" type="ORF">M440DRAFT_1439381</name>
</gene>
<evidence type="ECO:0000313" key="10">
    <source>
        <dbReference type="EMBL" id="PTB75690.1"/>
    </source>
</evidence>
<evidence type="ECO:0000256" key="8">
    <source>
        <dbReference type="SAM" id="MobiDB-lite"/>
    </source>
</evidence>
<dbReference type="Proteomes" id="UP000240760">
    <property type="component" value="Unassembled WGS sequence"/>
</dbReference>
<feature type="region of interest" description="Disordered" evidence="8">
    <location>
        <begin position="218"/>
        <end position="258"/>
    </location>
</feature>
<protein>
    <submittedName>
        <fullName evidence="10">Actin depolymerizing protein</fullName>
    </submittedName>
</protein>
<evidence type="ECO:0000256" key="5">
    <source>
        <dbReference type="ARBA" id="ARBA00023203"/>
    </source>
</evidence>
<evidence type="ECO:0000259" key="9">
    <source>
        <dbReference type="PROSITE" id="PS51263"/>
    </source>
</evidence>
<dbReference type="GO" id="GO:0030042">
    <property type="term" value="P:actin filament depolymerization"/>
    <property type="evidence" value="ECO:0007669"/>
    <property type="project" value="TreeGrafter"/>
</dbReference>
<reference evidence="10 11" key="1">
    <citation type="submission" date="2016-07" db="EMBL/GenBank/DDBJ databases">
        <title>Multiple horizontal gene transfer events from other fungi enriched the ability of initially mycotrophic Trichoderma (Ascomycota) to feed on dead plant biomass.</title>
        <authorList>
            <consortium name="DOE Joint Genome Institute"/>
            <person name="Aerts A."/>
            <person name="Atanasova L."/>
            <person name="Chenthamara K."/>
            <person name="Zhang J."/>
            <person name="Grujic M."/>
            <person name="Henrissat B."/>
            <person name="Kuo A."/>
            <person name="Salamov A."/>
            <person name="Lipzen A."/>
            <person name="Labutti K."/>
            <person name="Barry K."/>
            <person name="Miao Y."/>
            <person name="Rahimi M.J."/>
            <person name="Shen Q."/>
            <person name="Grigoriev I.V."/>
            <person name="Kubicek C.P."/>
            <person name="Druzhinina I.S."/>
        </authorList>
    </citation>
    <scope>NUCLEOTIDE SEQUENCE [LARGE SCALE GENOMIC DNA]</scope>
    <source>
        <strain evidence="10 11">ATCC 18648</strain>
    </source>
</reference>
<comment type="subcellular location">
    <subcellularLocation>
        <location evidence="1">Cytoplasm</location>
        <location evidence="1">Cytoskeleton</location>
    </subcellularLocation>
</comment>
<dbReference type="STRING" id="983965.A0A2T4C2A1"/>
<comment type="similarity">
    <text evidence="2">Belongs to the actin-binding proteins ADF family. Twinfilin subfamily.</text>
</comment>
<dbReference type="GO" id="GO:0003785">
    <property type="term" value="F:actin monomer binding"/>
    <property type="evidence" value="ECO:0007669"/>
    <property type="project" value="TreeGrafter"/>
</dbReference>
<dbReference type="GO" id="GO:0051016">
    <property type="term" value="P:barbed-end actin filament capping"/>
    <property type="evidence" value="ECO:0007669"/>
    <property type="project" value="TreeGrafter"/>
</dbReference>
<dbReference type="InterPro" id="IPR028458">
    <property type="entry name" value="Twinfilin"/>
</dbReference>
<accession>A0A2T4C2A1</accession>
<dbReference type="OrthoDB" id="10006997at2759"/>
<evidence type="ECO:0000256" key="1">
    <source>
        <dbReference type="ARBA" id="ARBA00004245"/>
    </source>
</evidence>